<accession>A0A2C5YP34</accession>
<dbReference type="AlphaFoldDB" id="A0A2C5YP34"/>
<evidence type="ECO:0000313" key="1">
    <source>
        <dbReference type="EMBL" id="PHH79838.1"/>
    </source>
</evidence>
<gene>
    <name evidence="1" type="ORF">CDD80_3699</name>
</gene>
<keyword evidence="2" id="KW-1185">Reference proteome</keyword>
<comment type="caution">
    <text evidence="1">The sequence shown here is derived from an EMBL/GenBank/DDBJ whole genome shotgun (WGS) entry which is preliminary data.</text>
</comment>
<organism evidence="1 2">
    <name type="scientific">Ophiocordyceps camponoti-rufipedis</name>
    <dbReference type="NCBI Taxonomy" id="2004952"/>
    <lineage>
        <taxon>Eukaryota</taxon>
        <taxon>Fungi</taxon>
        <taxon>Dikarya</taxon>
        <taxon>Ascomycota</taxon>
        <taxon>Pezizomycotina</taxon>
        <taxon>Sordariomycetes</taxon>
        <taxon>Hypocreomycetidae</taxon>
        <taxon>Hypocreales</taxon>
        <taxon>Ophiocordycipitaceae</taxon>
        <taxon>Ophiocordyceps</taxon>
    </lineage>
</organism>
<evidence type="ECO:0000313" key="2">
    <source>
        <dbReference type="Proteomes" id="UP000226431"/>
    </source>
</evidence>
<dbReference type="PANTHER" id="PTHR45588:SF1">
    <property type="entry name" value="WW DOMAIN-CONTAINING PROTEIN"/>
    <property type="match status" value="1"/>
</dbReference>
<dbReference type="OrthoDB" id="414774at2759"/>
<proteinExistence type="predicted"/>
<name>A0A2C5YP34_9HYPO</name>
<dbReference type="STRING" id="2004952.A0A2C5YP34"/>
<dbReference type="PANTHER" id="PTHR45588">
    <property type="entry name" value="TPR DOMAIN-CONTAINING PROTEIN"/>
    <property type="match status" value="1"/>
</dbReference>
<protein>
    <recommendedName>
        <fullName evidence="3">TPR domain protein</fullName>
    </recommendedName>
</protein>
<sequence>MADDGYYDLGSFHRAIDTSNEAAQRWFDRGLVWCYGFNHEEAAKCFERAAGCDEACTMAYWGLAYALGPNYNKPWELFGRAEREAATRRAHEAAVRAGRCADAGVEQALAAALIHRYPRAEPSPTRTEAAEWNRDYAEAMVGVAGLFPDDLDVAALCVDALINLTPWGLWDIRSGQPATGARTVEARILLERALGQPQGDRHPGLLHLYIHLMEMSPMPEAALPAANALRRLVPDSGHLNHMPSHVDMLVGDYAAAVAANSAAIRADDAFLRREGPLNFYTLYRSHDYHFRLYAAMFAAQSRVAFETVDLLEASVSERLLRVESPPMADWLEAFLAMRVHALVRFGRWHDVLALQPPADTELYCVTVALLHYARGVALAALGRVDEARAQRRLFREAVPRVKPSRTLFNNKCVDILCVADAMLDGEIEYRAGQHEHAFKRLRDAVELYDGLPFDEPWGWMQPVRHAYGALLLEQGRVADALAVYRADLGLDDSLPRVHQHRNNVWALHGYHECLQRLGRSAEAAEVEPRLREAQARADVPVRSSCYCRGCECRM</sequence>
<dbReference type="InterPro" id="IPR011990">
    <property type="entry name" value="TPR-like_helical_dom_sf"/>
</dbReference>
<dbReference type="SUPFAM" id="SSF48452">
    <property type="entry name" value="TPR-like"/>
    <property type="match status" value="2"/>
</dbReference>
<reference evidence="1 2" key="1">
    <citation type="submission" date="2017-06" db="EMBL/GenBank/DDBJ databases">
        <title>Ant-infecting Ophiocordyceps genomes reveal a high diversity of potential behavioral manipulation genes and a possible major role for enterotoxins.</title>
        <authorList>
            <person name="De Bekker C."/>
            <person name="Evans H.C."/>
            <person name="Brachmann A."/>
            <person name="Hughes D.P."/>
        </authorList>
    </citation>
    <scope>NUCLEOTIDE SEQUENCE [LARGE SCALE GENOMIC DNA]</scope>
    <source>
        <strain evidence="1 2">Map16</strain>
    </source>
</reference>
<dbReference type="Proteomes" id="UP000226431">
    <property type="component" value="Unassembled WGS sequence"/>
</dbReference>
<evidence type="ECO:0008006" key="3">
    <source>
        <dbReference type="Google" id="ProtNLM"/>
    </source>
</evidence>
<dbReference type="Gene3D" id="1.25.40.10">
    <property type="entry name" value="Tetratricopeptide repeat domain"/>
    <property type="match status" value="2"/>
</dbReference>
<dbReference type="EMBL" id="NJES01000033">
    <property type="protein sequence ID" value="PHH79838.1"/>
    <property type="molecule type" value="Genomic_DNA"/>
</dbReference>